<evidence type="ECO:0000313" key="3">
    <source>
        <dbReference type="Proteomes" id="UP000244855"/>
    </source>
</evidence>
<evidence type="ECO:0000313" key="2">
    <source>
        <dbReference type="EMBL" id="PVI05237.1"/>
    </source>
</evidence>
<protein>
    <submittedName>
        <fullName evidence="2">Uncharacterized protein</fullName>
    </submittedName>
</protein>
<dbReference type="OrthoDB" id="2162994at2759"/>
<gene>
    <name evidence="2" type="ORF">DM02DRAFT_610838</name>
</gene>
<dbReference type="AlphaFoldDB" id="A0A2V1E3X3"/>
<sequence>MEPELCAMHVVYVSVLGIVVNDAAKYMTDYAKLTRKMGGKQAMTSSNLRPKSLDQGSPPA</sequence>
<name>A0A2V1E3X3_9PLEO</name>
<keyword evidence="3" id="KW-1185">Reference proteome</keyword>
<organism evidence="2 3">
    <name type="scientific">Periconia macrospinosa</name>
    <dbReference type="NCBI Taxonomy" id="97972"/>
    <lineage>
        <taxon>Eukaryota</taxon>
        <taxon>Fungi</taxon>
        <taxon>Dikarya</taxon>
        <taxon>Ascomycota</taxon>
        <taxon>Pezizomycotina</taxon>
        <taxon>Dothideomycetes</taxon>
        <taxon>Pleosporomycetidae</taxon>
        <taxon>Pleosporales</taxon>
        <taxon>Massarineae</taxon>
        <taxon>Periconiaceae</taxon>
        <taxon>Periconia</taxon>
    </lineage>
</organism>
<feature type="region of interest" description="Disordered" evidence="1">
    <location>
        <begin position="37"/>
        <end position="60"/>
    </location>
</feature>
<accession>A0A2V1E3X3</accession>
<dbReference type="Proteomes" id="UP000244855">
    <property type="component" value="Unassembled WGS sequence"/>
</dbReference>
<evidence type="ECO:0000256" key="1">
    <source>
        <dbReference type="SAM" id="MobiDB-lite"/>
    </source>
</evidence>
<proteinExistence type="predicted"/>
<dbReference type="EMBL" id="KZ805315">
    <property type="protein sequence ID" value="PVI05237.1"/>
    <property type="molecule type" value="Genomic_DNA"/>
</dbReference>
<reference evidence="2 3" key="1">
    <citation type="journal article" date="2018" name="Sci. Rep.">
        <title>Comparative genomics provides insights into the lifestyle and reveals functional heterogeneity of dark septate endophytic fungi.</title>
        <authorList>
            <person name="Knapp D.G."/>
            <person name="Nemeth J.B."/>
            <person name="Barry K."/>
            <person name="Hainaut M."/>
            <person name="Henrissat B."/>
            <person name="Johnson J."/>
            <person name="Kuo A."/>
            <person name="Lim J.H.P."/>
            <person name="Lipzen A."/>
            <person name="Nolan M."/>
            <person name="Ohm R.A."/>
            <person name="Tamas L."/>
            <person name="Grigoriev I.V."/>
            <person name="Spatafora J.W."/>
            <person name="Nagy L.G."/>
            <person name="Kovacs G.M."/>
        </authorList>
    </citation>
    <scope>NUCLEOTIDE SEQUENCE [LARGE SCALE GENOMIC DNA]</scope>
    <source>
        <strain evidence="2 3">DSE2036</strain>
    </source>
</reference>